<dbReference type="SUPFAM" id="SSF52540">
    <property type="entry name" value="P-loop containing nucleoside triphosphate hydrolases"/>
    <property type="match status" value="1"/>
</dbReference>
<dbReference type="InterPro" id="IPR001650">
    <property type="entry name" value="Helicase_C-like"/>
</dbReference>
<dbReference type="SMART" id="SM00487">
    <property type="entry name" value="DEXDc"/>
    <property type="match status" value="1"/>
</dbReference>
<evidence type="ECO:0000256" key="1">
    <source>
        <dbReference type="ARBA" id="ARBA00022741"/>
    </source>
</evidence>
<feature type="domain" description="Helicase ATP-binding" evidence="5">
    <location>
        <begin position="15"/>
        <end position="163"/>
    </location>
</feature>
<protein>
    <submittedName>
        <fullName evidence="7">Type III restriction protein res subunit</fullName>
    </submittedName>
</protein>
<dbReference type="Pfam" id="PF00271">
    <property type="entry name" value="Helicase_C"/>
    <property type="match status" value="1"/>
</dbReference>
<dbReference type="STRING" id="1183438.GKIL_4478"/>
<reference evidence="7 8" key="1">
    <citation type="journal article" date="2013" name="PLoS ONE">
        <title>Cultivation and Complete Genome Sequencing of Gloeobacter kilaueensis sp. nov., from a Lava Cave in Kilauea Caldera, Hawai'i.</title>
        <authorList>
            <person name="Saw J.H."/>
            <person name="Schatz M."/>
            <person name="Brown M.V."/>
            <person name="Kunkel D.D."/>
            <person name="Foster J.S."/>
            <person name="Shick H."/>
            <person name="Christensen S."/>
            <person name="Hou S."/>
            <person name="Wan X."/>
            <person name="Donachie S.P."/>
        </authorList>
    </citation>
    <scope>NUCLEOTIDE SEQUENCE [LARGE SCALE GENOMIC DNA]</scope>
    <source>
        <strain evidence="8">JS</strain>
    </source>
</reference>
<proteinExistence type="predicted"/>
<evidence type="ECO:0000259" key="5">
    <source>
        <dbReference type="PROSITE" id="PS51192"/>
    </source>
</evidence>
<keyword evidence="2" id="KW-0378">Hydrolase</keyword>
<dbReference type="Proteomes" id="UP000017396">
    <property type="component" value="Chromosome"/>
</dbReference>
<dbReference type="EMBL" id="CP003587">
    <property type="protein sequence ID" value="AGY60724.1"/>
    <property type="molecule type" value="Genomic_DNA"/>
</dbReference>
<dbReference type="PANTHER" id="PTHR11274">
    <property type="entry name" value="RAD25/XP-B DNA REPAIR HELICASE"/>
    <property type="match status" value="1"/>
</dbReference>
<dbReference type="KEGG" id="glj:GKIL_4478"/>
<feature type="domain" description="Helicase C-terminal" evidence="6">
    <location>
        <begin position="237"/>
        <end position="379"/>
    </location>
</feature>
<dbReference type="GO" id="GO:0016787">
    <property type="term" value="F:hydrolase activity"/>
    <property type="evidence" value="ECO:0007669"/>
    <property type="project" value="UniProtKB-KW"/>
</dbReference>
<keyword evidence="8" id="KW-1185">Reference proteome</keyword>
<gene>
    <name evidence="7" type="ORF">GKIL_4478</name>
</gene>
<accession>U5QSS4</accession>
<evidence type="ECO:0000259" key="6">
    <source>
        <dbReference type="PROSITE" id="PS51194"/>
    </source>
</evidence>
<dbReference type="GO" id="GO:0003677">
    <property type="term" value="F:DNA binding"/>
    <property type="evidence" value="ECO:0007669"/>
    <property type="project" value="InterPro"/>
</dbReference>
<dbReference type="OrthoDB" id="9802848at2"/>
<dbReference type="RefSeq" id="WP_023176116.1">
    <property type="nucleotide sequence ID" value="NC_022600.1"/>
</dbReference>
<evidence type="ECO:0000256" key="4">
    <source>
        <dbReference type="ARBA" id="ARBA00022840"/>
    </source>
</evidence>
<evidence type="ECO:0000256" key="3">
    <source>
        <dbReference type="ARBA" id="ARBA00022806"/>
    </source>
</evidence>
<dbReference type="Gene3D" id="3.40.50.300">
    <property type="entry name" value="P-loop containing nucleotide triphosphate hydrolases"/>
    <property type="match status" value="2"/>
</dbReference>
<dbReference type="HOGENOM" id="CLU_024175_2_0_3"/>
<dbReference type="eggNOG" id="COG1061">
    <property type="taxonomic scope" value="Bacteria"/>
</dbReference>
<dbReference type="PROSITE" id="PS51192">
    <property type="entry name" value="HELICASE_ATP_BIND_1"/>
    <property type="match status" value="1"/>
</dbReference>
<keyword evidence="1" id="KW-0547">Nucleotide-binding</keyword>
<dbReference type="GO" id="GO:0004386">
    <property type="term" value="F:helicase activity"/>
    <property type="evidence" value="ECO:0007669"/>
    <property type="project" value="UniProtKB-KW"/>
</dbReference>
<evidence type="ECO:0000313" key="8">
    <source>
        <dbReference type="Proteomes" id="UP000017396"/>
    </source>
</evidence>
<keyword evidence="4" id="KW-0067">ATP-binding</keyword>
<name>U5QSS4_GLOK1</name>
<dbReference type="PATRIC" id="fig|1183438.3.peg.4407"/>
<dbReference type="InterPro" id="IPR006935">
    <property type="entry name" value="Helicase/UvrB_N"/>
</dbReference>
<evidence type="ECO:0000256" key="2">
    <source>
        <dbReference type="ARBA" id="ARBA00022801"/>
    </source>
</evidence>
<evidence type="ECO:0000313" key="7">
    <source>
        <dbReference type="EMBL" id="AGY60724.1"/>
    </source>
</evidence>
<dbReference type="Pfam" id="PF04851">
    <property type="entry name" value="ResIII"/>
    <property type="match status" value="1"/>
</dbReference>
<dbReference type="InterPro" id="IPR014001">
    <property type="entry name" value="Helicase_ATP-bd"/>
</dbReference>
<dbReference type="InterPro" id="IPR050615">
    <property type="entry name" value="ATP-dep_DNA_Helicase"/>
</dbReference>
<dbReference type="InterPro" id="IPR027417">
    <property type="entry name" value="P-loop_NTPase"/>
</dbReference>
<dbReference type="AlphaFoldDB" id="U5QSS4"/>
<dbReference type="PANTHER" id="PTHR11274:SF0">
    <property type="entry name" value="GENERAL TRANSCRIPTION AND DNA REPAIR FACTOR IIH HELICASE SUBUNIT XPB"/>
    <property type="match status" value="1"/>
</dbReference>
<sequence>MARVPLREWQRKALFQWEQASHKGIVSVVTGGGKTIFALACIDKLQPNTVLIVVPTVALLDQWWEEAANYFDLALDEIYIVEKVKRLRTGTINLAVLNTASKLENKVDSSPCFLIVDECHKAASPTFSSVLLLPKIASLGLSATPERPYDDGLNETLIPALGPLIYKYTYRDALQDGVIVPFTLNNIVFELEEDRKQEYDRLTKSIARSIQRYGIEAQETVSLLLRRTRVLNLSLNRVRLALRLVAAHRGKRVLVFHEDIEACNIIYQVLEKYNFKAGIYHSKLTLRQRVSMLSLYRRGEIEILVTCRALDEGFNVPETEIGIIAASTATRRQRIQRLGRVLRPAGGKSAAIIYTLVATIPEISRLRDEEIELQGMATITWNEA</sequence>
<organism evidence="7 8">
    <name type="scientific">Gloeobacter kilaueensis (strain ATCC BAA-2537 / CCAP 1431/1 / ULC 316 / JS1)</name>
    <dbReference type="NCBI Taxonomy" id="1183438"/>
    <lineage>
        <taxon>Bacteria</taxon>
        <taxon>Bacillati</taxon>
        <taxon>Cyanobacteriota</taxon>
        <taxon>Cyanophyceae</taxon>
        <taxon>Gloeobacterales</taxon>
        <taxon>Gloeobacteraceae</taxon>
        <taxon>Gloeobacter</taxon>
    </lineage>
</organism>
<keyword evidence="3" id="KW-0347">Helicase</keyword>
<dbReference type="SMART" id="SM00490">
    <property type="entry name" value="HELICc"/>
    <property type="match status" value="1"/>
</dbReference>
<dbReference type="GO" id="GO:0005524">
    <property type="term" value="F:ATP binding"/>
    <property type="evidence" value="ECO:0007669"/>
    <property type="project" value="UniProtKB-KW"/>
</dbReference>
<dbReference type="PROSITE" id="PS51194">
    <property type="entry name" value="HELICASE_CTER"/>
    <property type="match status" value="1"/>
</dbReference>